<evidence type="ECO:0000313" key="1">
    <source>
        <dbReference type="EMBL" id="TQN47964.1"/>
    </source>
</evidence>
<dbReference type="OrthoDB" id="4793383at2"/>
<reference evidence="1 2" key="1">
    <citation type="submission" date="2019-06" db="EMBL/GenBank/DDBJ databases">
        <title>Sequencing the genomes of 1000 actinobacteria strains.</title>
        <authorList>
            <person name="Klenk H.-P."/>
        </authorList>
    </citation>
    <scope>NUCLEOTIDE SEQUENCE [LARGE SCALE GENOMIC DNA]</scope>
    <source>
        <strain evidence="1 2">DSM 21776</strain>
    </source>
</reference>
<dbReference type="AlphaFoldDB" id="A0A543PV63"/>
<dbReference type="Gene3D" id="3.40.50.300">
    <property type="entry name" value="P-loop containing nucleotide triphosphate hydrolases"/>
    <property type="match status" value="1"/>
</dbReference>
<protein>
    <submittedName>
        <fullName evidence="1">Uncharacterized protein</fullName>
    </submittedName>
</protein>
<name>A0A543PV63_9MICO</name>
<dbReference type="EMBL" id="VFQF01000001">
    <property type="protein sequence ID" value="TQN47964.1"/>
    <property type="molecule type" value="Genomic_DNA"/>
</dbReference>
<accession>A0A543PV63</accession>
<gene>
    <name evidence="1" type="ORF">FHX52_1085</name>
</gene>
<dbReference type="Proteomes" id="UP000320085">
    <property type="component" value="Unassembled WGS sequence"/>
</dbReference>
<sequence>MSFRLRPRRCAPCSLPTRTYRSAELEARLVHDLNDLGIDYLAGSAVMLHAAGLSGRGGEVIALVATSGTGKTTAAAQLAATGATGGPFGYVTDETVAVLADGRVPPFPKPLAVIDDPDRTAVKSLLGPDRLGLLPCPDELSLHAVVLLQRDPTHDGSPLLAPVATVDAVLELVGHTSALLRLERPLRRLAEVASRGAGCFTATYAEAHTLGAPLRKLLLHKAARAEPPSWSALPDRPSAGESPEGRGRIVRADVVDGIRDGSEGLVLVGESPVHLGPLALTLWYAAGPGATDATLLDAARRTHGDHPGAERAVRAAVDHLIEVGVLRRT</sequence>
<evidence type="ECO:0000313" key="2">
    <source>
        <dbReference type="Proteomes" id="UP000320085"/>
    </source>
</evidence>
<comment type="caution">
    <text evidence="1">The sequence shown here is derived from an EMBL/GenBank/DDBJ whole genome shotgun (WGS) entry which is preliminary data.</text>
</comment>
<organism evidence="1 2">
    <name type="scientific">Humibacillus xanthopallidus</name>
    <dbReference type="NCBI Taxonomy" id="412689"/>
    <lineage>
        <taxon>Bacteria</taxon>
        <taxon>Bacillati</taxon>
        <taxon>Actinomycetota</taxon>
        <taxon>Actinomycetes</taxon>
        <taxon>Micrococcales</taxon>
        <taxon>Intrasporangiaceae</taxon>
        <taxon>Humibacillus</taxon>
    </lineage>
</organism>
<dbReference type="SUPFAM" id="SSF53795">
    <property type="entry name" value="PEP carboxykinase-like"/>
    <property type="match status" value="1"/>
</dbReference>
<proteinExistence type="predicted"/>
<dbReference type="RefSeq" id="WP_141820584.1">
    <property type="nucleotide sequence ID" value="NZ_BAAAQC010000018.1"/>
</dbReference>
<dbReference type="InterPro" id="IPR027417">
    <property type="entry name" value="P-loop_NTPase"/>
</dbReference>